<accession>A0A0V1KIW3</accession>
<organism evidence="1 2">
    <name type="scientific">Trichinella nativa</name>
    <dbReference type="NCBI Taxonomy" id="6335"/>
    <lineage>
        <taxon>Eukaryota</taxon>
        <taxon>Metazoa</taxon>
        <taxon>Ecdysozoa</taxon>
        <taxon>Nematoda</taxon>
        <taxon>Enoplea</taxon>
        <taxon>Dorylaimia</taxon>
        <taxon>Trichinellida</taxon>
        <taxon>Trichinellidae</taxon>
        <taxon>Trichinella</taxon>
    </lineage>
</organism>
<name>A0A0V1KIW3_9BILA</name>
<proteinExistence type="predicted"/>
<protein>
    <submittedName>
        <fullName evidence="1">Uncharacterized protein</fullName>
    </submittedName>
</protein>
<evidence type="ECO:0000313" key="1">
    <source>
        <dbReference type="EMBL" id="KRZ47165.1"/>
    </source>
</evidence>
<keyword evidence="2" id="KW-1185">Reference proteome</keyword>
<evidence type="ECO:0000313" key="2">
    <source>
        <dbReference type="Proteomes" id="UP000054721"/>
    </source>
</evidence>
<dbReference type="EMBL" id="JYDW01001245">
    <property type="protein sequence ID" value="KRZ47165.1"/>
    <property type="molecule type" value="Genomic_DNA"/>
</dbReference>
<comment type="caution">
    <text evidence="1">The sequence shown here is derived from an EMBL/GenBank/DDBJ whole genome shotgun (WGS) entry which is preliminary data.</text>
</comment>
<dbReference type="AlphaFoldDB" id="A0A0V1KIW3"/>
<dbReference type="Proteomes" id="UP000054721">
    <property type="component" value="Unassembled WGS sequence"/>
</dbReference>
<sequence length="77" mass="8562">MKKRNGPDGDSHLDADLTVHDRRVVEWSADSHKAVKCHHGQQQGFCGTQEVEEMKLSYASQEGNSFACMLGFPGRNT</sequence>
<reference evidence="1 2" key="1">
    <citation type="submission" date="2015-05" db="EMBL/GenBank/DDBJ databases">
        <title>Evolution of Trichinella species and genotypes.</title>
        <authorList>
            <person name="Korhonen P.K."/>
            <person name="Edoardo P."/>
            <person name="Giuseppe L.R."/>
            <person name="Gasser R.B."/>
        </authorList>
    </citation>
    <scope>NUCLEOTIDE SEQUENCE [LARGE SCALE GENOMIC DNA]</scope>
    <source>
        <strain evidence="1">ISS10</strain>
    </source>
</reference>
<gene>
    <name evidence="1" type="ORF">T02_3726</name>
</gene>